<dbReference type="InterPro" id="IPR032466">
    <property type="entry name" value="Metal_Hydrolase"/>
</dbReference>
<dbReference type="InterPro" id="IPR033932">
    <property type="entry name" value="YtcJ-like"/>
</dbReference>
<dbReference type="CDD" id="cd01300">
    <property type="entry name" value="YtcJ_like"/>
    <property type="match status" value="1"/>
</dbReference>
<dbReference type="PANTHER" id="PTHR22642">
    <property type="entry name" value="IMIDAZOLONEPROPIONASE"/>
    <property type="match status" value="1"/>
</dbReference>
<dbReference type="InterPro" id="IPR013108">
    <property type="entry name" value="Amidohydro_3"/>
</dbReference>
<dbReference type="SUPFAM" id="SSF51556">
    <property type="entry name" value="Metallo-dependent hydrolases"/>
    <property type="match status" value="1"/>
</dbReference>
<evidence type="ECO:0000259" key="1">
    <source>
        <dbReference type="Pfam" id="PF07969"/>
    </source>
</evidence>
<dbReference type="PANTHER" id="PTHR22642:SF2">
    <property type="entry name" value="PROTEIN LONG AFTER FAR-RED 3"/>
    <property type="match status" value="1"/>
</dbReference>
<dbReference type="Gene3D" id="2.30.40.10">
    <property type="entry name" value="Urease, subunit C, domain 1"/>
    <property type="match status" value="1"/>
</dbReference>
<dbReference type="EMBL" id="FWFF01000019">
    <property type="protein sequence ID" value="SLM99981.1"/>
    <property type="molecule type" value="Genomic_DNA"/>
</dbReference>
<name>A0A1X6XL19_9MICO</name>
<dbReference type="Pfam" id="PF07969">
    <property type="entry name" value="Amidohydro_3"/>
    <property type="match status" value="1"/>
</dbReference>
<dbReference type="InterPro" id="IPR011059">
    <property type="entry name" value="Metal-dep_hydrolase_composite"/>
</dbReference>
<dbReference type="SUPFAM" id="SSF51338">
    <property type="entry name" value="Composite domain of metallo-dependent hydrolases"/>
    <property type="match status" value="1"/>
</dbReference>
<protein>
    <submittedName>
        <fullName evidence="2">Exoenzymes regulatory protein AepA</fullName>
    </submittedName>
</protein>
<evidence type="ECO:0000313" key="2">
    <source>
        <dbReference type="EMBL" id="SLM99981.1"/>
    </source>
</evidence>
<gene>
    <name evidence="2" type="ORF">FM105_12000</name>
</gene>
<feature type="domain" description="Amidohydrolase 3" evidence="1">
    <location>
        <begin position="63"/>
        <end position="543"/>
    </location>
</feature>
<dbReference type="RefSeq" id="WP_087008512.1">
    <property type="nucleotide sequence ID" value="NZ_FWFF01000019.1"/>
</dbReference>
<dbReference type="AlphaFoldDB" id="A0A1X6XL19"/>
<keyword evidence="3" id="KW-1185">Reference proteome</keyword>
<sequence length="549" mass="59249">MNTQSLPTPLKGGLRVFSNARVLAGDHFTGPCDVITAQGRVRAIVPAGTGLAEATSPLEQPAVTDVDGQYLMPGFVESHGHPVSHGINRLQLDMRPAAVSSIADIRTAVRRSAERSARGSWIVGAGFDETYLSDGRMPDRGDLDEAAPDHPVAIARTCGHMLVANSRALALSGIDEAVEDPPGGKFVRDSTGRLTGLVQEDATRLIAQPEPDDAMREEGFSLAQDDFHSWGVTTVNDAIAEPSHMRLYQRLNTTGQLRVRMRPWLYAIPFSGREGVLDDLVAAGITSGLGNDMLRVQGVKFQLDGSLGGRTAALYDPYTGSDNRGILTHPTERLISAFRTAARGGLRMAIHAIGDAAIGQALEALEKSGELPWIIANRNRIEHCSLPTPEQLDTMAQWSLIASSSIGFVYNLGDSYPEALGDERIERLLPHRDLIARGIVAPGNSDVPVTSGNPWHGIFGAITRTTRTGTVLDRKQSITLAESLAMYMTDAAYANFEEDRAGMVAPGAFADFQIYDRDPFAQAPEELLELSPESVFLSGKKVYERSEPV</sequence>
<dbReference type="GO" id="GO:0016810">
    <property type="term" value="F:hydrolase activity, acting on carbon-nitrogen (but not peptide) bonds"/>
    <property type="evidence" value="ECO:0007669"/>
    <property type="project" value="InterPro"/>
</dbReference>
<evidence type="ECO:0000313" key="3">
    <source>
        <dbReference type="Proteomes" id="UP000196581"/>
    </source>
</evidence>
<dbReference type="Gene3D" id="3.20.20.140">
    <property type="entry name" value="Metal-dependent hydrolases"/>
    <property type="match status" value="1"/>
</dbReference>
<accession>A0A1X6XL19</accession>
<dbReference type="Gene3D" id="3.10.310.70">
    <property type="match status" value="1"/>
</dbReference>
<dbReference type="Proteomes" id="UP000196581">
    <property type="component" value="Unassembled WGS sequence"/>
</dbReference>
<reference evidence="3" key="1">
    <citation type="submission" date="2017-02" db="EMBL/GenBank/DDBJ databases">
        <authorList>
            <person name="Dridi B."/>
        </authorList>
    </citation>
    <scope>NUCLEOTIDE SEQUENCE [LARGE SCALE GENOMIC DNA]</scope>
    <source>
        <strain evidence="3">B Co 03.10</strain>
    </source>
</reference>
<proteinExistence type="predicted"/>
<organism evidence="2 3">
    <name type="scientific">Brevibacterium yomogidense</name>
    <dbReference type="NCBI Taxonomy" id="946573"/>
    <lineage>
        <taxon>Bacteria</taxon>
        <taxon>Bacillati</taxon>
        <taxon>Actinomycetota</taxon>
        <taxon>Actinomycetes</taxon>
        <taxon>Micrococcales</taxon>
        <taxon>Brevibacteriaceae</taxon>
        <taxon>Brevibacterium</taxon>
    </lineage>
</organism>